<accession>A0A2H4Q4U5</accession>
<dbReference type="STRING" id="1073996.SAMN05444271_103149"/>
<sequence>MLLSGTVVVDETTVIEDGAVVTVGDKIEAVGPALDLVDQYPDHHRRAFDIISPGFVQTHVHSVQSPGRGLADDTDLFEWLEDHILPIEAELTADELELASTLSYVELLGHGTTCCVDHLTVDHAERAFEAAGNTGIRGVLGKVLMDRNAPDGLCEETATGLSTTRSLIDRYHRSHDDRIRYAVTPRFTPTCSEACLRGAREIADDYEGVRIHTHASEHQSVIDDVTAERGMGDIEWLHEVGLTGEDVVLAHVILTNEHEREILAETGTHVTYCPSSNMKVGAGIAPIVDYIDRGINVALGNDGAPANNTLDPIAEMRQATLLQKVAHEDPRTLPAEMVFRMATRNGARAAGFEQVGALYEGWKADVVGIRTDTSRGVPLHDVYSYLVYAATGDDVEFSMVDGQVIVEDGSVTTVSEADVYRRARAAFEERSWGD</sequence>
<evidence type="ECO:0000259" key="2">
    <source>
        <dbReference type="Pfam" id="PF01979"/>
    </source>
</evidence>
<feature type="domain" description="Amidohydrolase-related" evidence="2">
    <location>
        <begin position="50"/>
        <end position="404"/>
    </location>
</feature>
<dbReference type="InterPro" id="IPR032466">
    <property type="entry name" value="Metal_Hydrolase"/>
</dbReference>
<dbReference type="InterPro" id="IPR050287">
    <property type="entry name" value="MTA/SAH_deaminase"/>
</dbReference>
<evidence type="ECO:0000256" key="1">
    <source>
        <dbReference type="ARBA" id="ARBA00022801"/>
    </source>
</evidence>
<keyword evidence="1" id="KW-0378">Hydrolase</keyword>
<dbReference type="RefSeq" id="WP_089671132.1">
    <property type="nucleotide sequence ID" value="NZ_CP024845.1"/>
</dbReference>
<dbReference type="SUPFAM" id="SSF51556">
    <property type="entry name" value="Metallo-dependent hydrolases"/>
    <property type="match status" value="1"/>
</dbReference>
<dbReference type="Gene3D" id="3.20.20.140">
    <property type="entry name" value="Metal-dependent hydrolases"/>
    <property type="match status" value="1"/>
</dbReference>
<evidence type="ECO:0000313" key="3">
    <source>
        <dbReference type="EMBL" id="SEI60027.1"/>
    </source>
</evidence>
<dbReference type="KEGG" id="hae:halTADL_2628"/>
<dbReference type="SUPFAM" id="SSF51338">
    <property type="entry name" value="Composite domain of metallo-dependent hydrolases"/>
    <property type="match status" value="1"/>
</dbReference>
<dbReference type="InterPro" id="IPR006680">
    <property type="entry name" value="Amidohydro-rel"/>
</dbReference>
<dbReference type="NCBIfam" id="NF005557">
    <property type="entry name" value="PRK07228.1"/>
    <property type="match status" value="1"/>
</dbReference>
<dbReference type="InterPro" id="IPR011059">
    <property type="entry name" value="Metal-dep_hydrolase_composite"/>
</dbReference>
<dbReference type="CDD" id="cd01298">
    <property type="entry name" value="ATZ_TRZ_like"/>
    <property type="match status" value="1"/>
</dbReference>
<keyword evidence="4" id="KW-1185">Reference proteome</keyword>
<organism evidence="3 4">
    <name type="scientific">Halohasta litchfieldiae</name>
    <dbReference type="NCBI Taxonomy" id="1073996"/>
    <lineage>
        <taxon>Archaea</taxon>
        <taxon>Methanobacteriati</taxon>
        <taxon>Methanobacteriota</taxon>
        <taxon>Stenosarchaea group</taxon>
        <taxon>Halobacteria</taxon>
        <taxon>Halobacteriales</taxon>
        <taxon>Haloferacaceae</taxon>
        <taxon>Halohasta</taxon>
    </lineage>
</organism>
<dbReference type="GO" id="GO:0016810">
    <property type="term" value="F:hydrolase activity, acting on carbon-nitrogen (but not peptide) bonds"/>
    <property type="evidence" value="ECO:0007669"/>
    <property type="project" value="InterPro"/>
</dbReference>
<dbReference type="PANTHER" id="PTHR43794:SF11">
    <property type="entry name" value="AMIDOHYDROLASE-RELATED DOMAIN-CONTAINING PROTEIN"/>
    <property type="match status" value="1"/>
</dbReference>
<gene>
    <name evidence="3" type="ORF">SAMN05444271_103149</name>
</gene>
<protein>
    <submittedName>
        <fullName evidence="3">Guanine deaminase</fullName>
    </submittedName>
</protein>
<dbReference type="Proteomes" id="UP000198888">
    <property type="component" value="Unassembled WGS sequence"/>
</dbReference>
<name>A0A1H6S5G2_9EURY</name>
<dbReference type="PANTHER" id="PTHR43794">
    <property type="entry name" value="AMINOHYDROLASE SSNA-RELATED"/>
    <property type="match status" value="1"/>
</dbReference>
<dbReference type="AlphaFoldDB" id="A0A1H6S5G2"/>
<dbReference type="EMBL" id="FNYR01000003">
    <property type="protein sequence ID" value="SEI60027.1"/>
    <property type="molecule type" value="Genomic_DNA"/>
</dbReference>
<dbReference type="Gene3D" id="2.30.40.10">
    <property type="entry name" value="Urease, subunit C, domain 1"/>
    <property type="match status" value="1"/>
</dbReference>
<dbReference type="Pfam" id="PF01979">
    <property type="entry name" value="Amidohydro_1"/>
    <property type="match status" value="1"/>
</dbReference>
<reference evidence="3 4" key="1">
    <citation type="submission" date="2016-10" db="EMBL/GenBank/DDBJ databases">
        <authorList>
            <person name="de Groot N.N."/>
        </authorList>
    </citation>
    <scope>NUCLEOTIDE SEQUENCE [LARGE SCALE GENOMIC DNA]</scope>
    <source>
        <strain evidence="3 4">DSM 22187</strain>
    </source>
</reference>
<evidence type="ECO:0000313" key="4">
    <source>
        <dbReference type="Proteomes" id="UP000198888"/>
    </source>
</evidence>
<dbReference type="OrthoDB" id="372084at2157"/>
<proteinExistence type="predicted"/>
<accession>A0A1H6S5G2</accession>
<dbReference type="GeneID" id="35003399"/>